<evidence type="ECO:0000259" key="1">
    <source>
        <dbReference type="Pfam" id="PF22322"/>
    </source>
</evidence>
<gene>
    <name evidence="2" type="ORF">HMPREF9710_04685</name>
</gene>
<sequence length="134" mass="15024">MTTTYAELFQKLTASEKIHLALFPEQAAVIKRSAQRALLESELRFPGSRRNTPGDAFRHCFWSALLARDIGYASALRYTNAHEAFPDNPPDEKAMDLHNNAVGLSIGRYGGPNQILILRCVDALRTGRLKIIER</sequence>
<evidence type="ECO:0000313" key="3">
    <source>
        <dbReference type="Proteomes" id="UP000009874"/>
    </source>
</evidence>
<name>K9DM47_9BURK</name>
<comment type="caution">
    <text evidence="2">The sequence shown here is derived from an EMBL/GenBank/DDBJ whole genome shotgun (WGS) entry which is preliminary data.</text>
</comment>
<accession>K9DM47</accession>
<dbReference type="AlphaFoldDB" id="K9DM47"/>
<reference evidence="2 3" key="1">
    <citation type="submission" date="2012-09" db="EMBL/GenBank/DDBJ databases">
        <title>The Genome Sequence of Massilia timonae CCUG 45783.</title>
        <authorList>
            <consortium name="The Broad Institute Genome Sequencing Platform"/>
            <person name="Earl A."/>
            <person name="Ward D."/>
            <person name="Feldgarden M."/>
            <person name="Gevers D."/>
            <person name="Huys G."/>
            <person name="Walker B."/>
            <person name="Young S.K."/>
            <person name="Zeng Q."/>
            <person name="Gargeya S."/>
            <person name="Fitzgerald M."/>
            <person name="Haas B."/>
            <person name="Abouelleil A."/>
            <person name="Alvarado L."/>
            <person name="Arachchi H.M."/>
            <person name="Berlin A.M."/>
            <person name="Chapman S.B."/>
            <person name="Goldberg J."/>
            <person name="Griggs A."/>
            <person name="Gujja S."/>
            <person name="Hansen M."/>
            <person name="Howarth C."/>
            <person name="Imamovic A."/>
            <person name="Larimer J."/>
            <person name="McCowen C."/>
            <person name="Montmayeur A."/>
            <person name="Murphy C."/>
            <person name="Neiman D."/>
            <person name="Pearson M."/>
            <person name="Priest M."/>
            <person name="Roberts A."/>
            <person name="Saif S."/>
            <person name="Shea T."/>
            <person name="Sisk P."/>
            <person name="Sykes S."/>
            <person name="Wortman J."/>
            <person name="Nusbaum C."/>
            <person name="Birren B."/>
        </authorList>
    </citation>
    <scope>NUCLEOTIDE SEQUENCE [LARGE SCALE GENOMIC DNA]</scope>
    <source>
        <strain evidence="2 3">CCUG 45783</strain>
    </source>
</reference>
<evidence type="ECO:0000313" key="2">
    <source>
        <dbReference type="EMBL" id="EKU79867.1"/>
    </source>
</evidence>
<dbReference type="RefSeq" id="WP_005670612.1">
    <property type="nucleotide sequence ID" value="NZ_JH992926.1"/>
</dbReference>
<protein>
    <recommendedName>
        <fullName evidence="1">DUF6973 domain-containing protein</fullName>
    </recommendedName>
</protein>
<dbReference type="eggNOG" id="ENOG5033CCS">
    <property type="taxonomic scope" value="Bacteria"/>
</dbReference>
<keyword evidence="3" id="KW-1185">Reference proteome</keyword>
<dbReference type="OrthoDB" id="6152272at2"/>
<proteinExistence type="predicted"/>
<feature type="domain" description="DUF6973" evidence="1">
    <location>
        <begin position="22"/>
        <end position="108"/>
    </location>
</feature>
<dbReference type="Proteomes" id="UP000009874">
    <property type="component" value="Unassembled WGS sequence"/>
</dbReference>
<dbReference type="HOGENOM" id="CLU_1872962_0_0_4"/>
<dbReference type="InterPro" id="IPR054246">
    <property type="entry name" value="DUF6973"/>
</dbReference>
<dbReference type="Pfam" id="PF22322">
    <property type="entry name" value="DUF6973"/>
    <property type="match status" value="1"/>
</dbReference>
<organism evidence="2 3">
    <name type="scientific">Massilia timonae CCUG 45783</name>
    <dbReference type="NCBI Taxonomy" id="883126"/>
    <lineage>
        <taxon>Bacteria</taxon>
        <taxon>Pseudomonadati</taxon>
        <taxon>Pseudomonadota</taxon>
        <taxon>Betaproteobacteria</taxon>
        <taxon>Burkholderiales</taxon>
        <taxon>Oxalobacteraceae</taxon>
        <taxon>Telluria group</taxon>
        <taxon>Massilia</taxon>
    </lineage>
</organism>
<dbReference type="EMBL" id="AGZI01000061">
    <property type="protein sequence ID" value="EKU79867.1"/>
    <property type="molecule type" value="Genomic_DNA"/>
</dbReference>